<accession>A0A6A4HLU9</accession>
<feature type="transmembrane region" description="Helical" evidence="1">
    <location>
        <begin position="156"/>
        <end position="180"/>
    </location>
</feature>
<dbReference type="EMBL" id="ML769469">
    <property type="protein sequence ID" value="KAE9399439.1"/>
    <property type="molecule type" value="Genomic_DNA"/>
</dbReference>
<organism evidence="3 4">
    <name type="scientific">Gymnopus androsaceus JB14</name>
    <dbReference type="NCBI Taxonomy" id="1447944"/>
    <lineage>
        <taxon>Eukaryota</taxon>
        <taxon>Fungi</taxon>
        <taxon>Dikarya</taxon>
        <taxon>Basidiomycota</taxon>
        <taxon>Agaricomycotina</taxon>
        <taxon>Agaricomycetes</taxon>
        <taxon>Agaricomycetidae</taxon>
        <taxon>Agaricales</taxon>
        <taxon>Marasmiineae</taxon>
        <taxon>Omphalotaceae</taxon>
        <taxon>Gymnopus</taxon>
    </lineage>
</organism>
<dbReference type="InterPro" id="IPR045339">
    <property type="entry name" value="DUF6534"/>
</dbReference>
<dbReference type="PANTHER" id="PTHR40465:SF1">
    <property type="entry name" value="DUF6534 DOMAIN-CONTAINING PROTEIN"/>
    <property type="match status" value="1"/>
</dbReference>
<evidence type="ECO:0000259" key="2">
    <source>
        <dbReference type="Pfam" id="PF20152"/>
    </source>
</evidence>
<keyword evidence="1" id="KW-1133">Transmembrane helix</keyword>
<feature type="transmembrane region" description="Helical" evidence="1">
    <location>
        <begin position="227"/>
        <end position="248"/>
    </location>
</feature>
<feature type="transmembrane region" description="Helical" evidence="1">
    <location>
        <begin position="45"/>
        <end position="69"/>
    </location>
</feature>
<evidence type="ECO:0000313" key="4">
    <source>
        <dbReference type="Proteomes" id="UP000799118"/>
    </source>
</evidence>
<evidence type="ECO:0000313" key="3">
    <source>
        <dbReference type="EMBL" id="KAE9399439.1"/>
    </source>
</evidence>
<keyword evidence="4" id="KW-1185">Reference proteome</keyword>
<dbReference type="OrthoDB" id="3270417at2759"/>
<feature type="transmembrane region" description="Helical" evidence="1">
    <location>
        <begin position="117"/>
        <end position="136"/>
    </location>
</feature>
<keyword evidence="1" id="KW-0472">Membrane</keyword>
<dbReference type="Pfam" id="PF20152">
    <property type="entry name" value="DUF6534"/>
    <property type="match status" value="1"/>
</dbReference>
<proteinExistence type="predicted"/>
<dbReference type="AlphaFoldDB" id="A0A6A4HLU9"/>
<sequence length="275" mass="30669">MGALDALFGMFFNGMVISSSLFGINVLQCYIYFRSYGRDHFIIKATVASTLLLDTLGMLFLAKGIYGYLITEWGNPSSLEYLDYGVCIQSLVAVFIAAIVQCFFIHSIYVVSLKNRFITGFILFLWIAALGSGIAVNIEALVRRNTGILADTHFKILLGLFFNMSVFCDLATTTSLCYLLRKAKSGFRHTDTLVDKIIVYALSRGILTFILQALETIFFVALPDSDLAWTLIHFCLSKVYTISLLVTLNRRDTHDSQEEVICLDISSGMHSGVHV</sequence>
<feature type="transmembrane region" description="Helical" evidence="1">
    <location>
        <begin position="6"/>
        <end position="33"/>
    </location>
</feature>
<dbReference type="PANTHER" id="PTHR40465">
    <property type="entry name" value="CHROMOSOME 1, WHOLE GENOME SHOTGUN SEQUENCE"/>
    <property type="match status" value="1"/>
</dbReference>
<feature type="domain" description="DUF6534" evidence="2">
    <location>
        <begin position="165"/>
        <end position="252"/>
    </location>
</feature>
<name>A0A6A4HLU9_9AGAR</name>
<gene>
    <name evidence="3" type="ORF">BT96DRAFT_975848</name>
</gene>
<reference evidence="3" key="1">
    <citation type="journal article" date="2019" name="Environ. Microbiol.">
        <title>Fungal ecological strategies reflected in gene transcription - a case study of two litter decomposers.</title>
        <authorList>
            <person name="Barbi F."/>
            <person name="Kohler A."/>
            <person name="Barry K."/>
            <person name="Baskaran P."/>
            <person name="Daum C."/>
            <person name="Fauchery L."/>
            <person name="Ihrmark K."/>
            <person name="Kuo A."/>
            <person name="LaButti K."/>
            <person name="Lipzen A."/>
            <person name="Morin E."/>
            <person name="Grigoriev I.V."/>
            <person name="Henrissat B."/>
            <person name="Lindahl B."/>
            <person name="Martin F."/>
        </authorList>
    </citation>
    <scope>NUCLEOTIDE SEQUENCE</scope>
    <source>
        <strain evidence="3">JB14</strain>
    </source>
</reference>
<feature type="transmembrane region" description="Helical" evidence="1">
    <location>
        <begin position="201"/>
        <end position="221"/>
    </location>
</feature>
<keyword evidence="1" id="KW-0812">Transmembrane</keyword>
<evidence type="ECO:0000256" key="1">
    <source>
        <dbReference type="SAM" id="Phobius"/>
    </source>
</evidence>
<dbReference type="Proteomes" id="UP000799118">
    <property type="component" value="Unassembled WGS sequence"/>
</dbReference>
<protein>
    <recommendedName>
        <fullName evidence="2">DUF6534 domain-containing protein</fullName>
    </recommendedName>
</protein>
<feature type="transmembrane region" description="Helical" evidence="1">
    <location>
        <begin position="81"/>
        <end position="105"/>
    </location>
</feature>